<proteinExistence type="predicted"/>
<name>A0A653B9U2_ECTOL</name>
<protein>
    <submittedName>
        <fullName evidence="1">Uncharacterized protein</fullName>
    </submittedName>
</protein>
<reference evidence="1" key="1">
    <citation type="submission" date="2018-11" db="EMBL/GenBank/DDBJ databases">
        <authorList>
            <consortium name="Genoscope - CEA"/>
            <person name="William W."/>
        </authorList>
    </citation>
    <scope>NUCLEOTIDE SEQUENCE [LARGE SCALE GENOMIC DNA]</scope>
    <source>
        <strain evidence="1">T9AD</strain>
    </source>
</reference>
<dbReference type="EMBL" id="LR130779">
    <property type="protein sequence ID" value="VDN65412.1"/>
    <property type="molecule type" value="Genomic_DNA"/>
</dbReference>
<dbReference type="AlphaFoldDB" id="A0A653B9U2"/>
<gene>
    <name evidence="1" type="ORF">POT9AD_4437</name>
</gene>
<sequence length="62" mass="6646">MGLVPARCKSECGSISIAQSLLYPRRRLGGAHAAEATPACGVRACYLSIATRRVKCRRFAPP</sequence>
<organism evidence="1">
    <name type="scientific">Ectopseudomonas oleovorans</name>
    <name type="common">Pseudomonas oleovorans</name>
    <dbReference type="NCBI Taxonomy" id="301"/>
    <lineage>
        <taxon>Bacteria</taxon>
        <taxon>Pseudomonadati</taxon>
        <taxon>Pseudomonadota</taxon>
        <taxon>Gammaproteobacteria</taxon>
        <taxon>Pseudomonadales</taxon>
        <taxon>Pseudomonadaceae</taxon>
        <taxon>Ectopseudomonas</taxon>
    </lineage>
</organism>
<accession>A0A653B9U2</accession>
<evidence type="ECO:0000313" key="1">
    <source>
        <dbReference type="EMBL" id="VDN65412.1"/>
    </source>
</evidence>